<evidence type="ECO:0000256" key="4">
    <source>
        <dbReference type="ARBA" id="ARBA00022771"/>
    </source>
</evidence>
<accession>A6KCB6</accession>
<dbReference type="AlphaFoldDB" id="A6KCB6"/>
<feature type="domain" description="SET" evidence="9">
    <location>
        <begin position="38"/>
        <end position="121"/>
    </location>
</feature>
<organism evidence="10 11">
    <name type="scientific">Rattus norvegicus</name>
    <name type="common">Rat</name>
    <dbReference type="NCBI Taxonomy" id="10116"/>
    <lineage>
        <taxon>Eukaryota</taxon>
        <taxon>Metazoa</taxon>
        <taxon>Chordata</taxon>
        <taxon>Craniata</taxon>
        <taxon>Vertebrata</taxon>
        <taxon>Euteleostomi</taxon>
        <taxon>Mammalia</taxon>
        <taxon>Eutheria</taxon>
        <taxon>Euarchontoglires</taxon>
        <taxon>Glires</taxon>
        <taxon>Rodentia</taxon>
        <taxon>Myomorpha</taxon>
        <taxon>Muroidea</taxon>
        <taxon>Muridae</taxon>
        <taxon>Murinae</taxon>
        <taxon>Rattus</taxon>
    </lineage>
</organism>
<keyword evidence="6" id="KW-0805">Transcription regulation</keyword>
<dbReference type="Proteomes" id="UP000234681">
    <property type="component" value="Chromosome 7"/>
</dbReference>
<evidence type="ECO:0000256" key="5">
    <source>
        <dbReference type="ARBA" id="ARBA00022833"/>
    </source>
</evidence>
<dbReference type="EMBL" id="CH474035">
    <property type="protein sequence ID" value="EDL87026.1"/>
    <property type="molecule type" value="Genomic_DNA"/>
</dbReference>
<dbReference type="SUPFAM" id="SSF82199">
    <property type="entry name" value="SET domain"/>
    <property type="match status" value="1"/>
</dbReference>
<evidence type="ECO:0000256" key="1">
    <source>
        <dbReference type="ARBA" id="ARBA00004123"/>
    </source>
</evidence>
<evidence type="ECO:0000256" key="8">
    <source>
        <dbReference type="ARBA" id="ARBA00023242"/>
    </source>
</evidence>
<dbReference type="Gene3D" id="2.170.270.10">
    <property type="entry name" value="SET domain"/>
    <property type="match status" value="1"/>
</dbReference>
<reference evidence="10 11" key="1">
    <citation type="submission" date="2005-09" db="EMBL/GenBank/DDBJ databases">
        <authorList>
            <person name="Mural R.J."/>
            <person name="Li P.W."/>
            <person name="Adams M.D."/>
            <person name="Amanatides P.G."/>
            <person name="Baden-Tillson H."/>
            <person name="Barnstead M."/>
            <person name="Chin S.H."/>
            <person name="Dew I."/>
            <person name="Evans C.A."/>
            <person name="Ferriera S."/>
            <person name="Flanigan M."/>
            <person name="Fosler C."/>
            <person name="Glodek A."/>
            <person name="Gu Z."/>
            <person name="Holt R.A."/>
            <person name="Jennings D."/>
            <person name="Kraft C.L."/>
            <person name="Lu F."/>
            <person name="Nguyen T."/>
            <person name="Nusskern D.R."/>
            <person name="Pfannkoch C.M."/>
            <person name="Sitter C."/>
            <person name="Sutton G.G."/>
            <person name="Venter J.C."/>
            <person name="Wang Z."/>
            <person name="Woodage T."/>
            <person name="Zheng X.H."/>
            <person name="Zhong F."/>
        </authorList>
    </citation>
    <scope>NUCLEOTIDE SEQUENCE [LARGE SCALE GENOMIC DNA]</scope>
    <source>
        <strain>BN</strain>
        <strain evidence="11">Sprague-Dawley</strain>
    </source>
</reference>
<keyword evidence="3" id="KW-0677">Repeat</keyword>
<protein>
    <submittedName>
        <fullName evidence="10">RCG50691</fullName>
    </submittedName>
</protein>
<dbReference type="InterPro" id="IPR001214">
    <property type="entry name" value="SET_dom"/>
</dbReference>
<evidence type="ECO:0000313" key="11">
    <source>
        <dbReference type="Proteomes" id="UP000234681"/>
    </source>
</evidence>
<keyword evidence="2" id="KW-0479">Metal-binding</keyword>
<dbReference type="GO" id="GO:0008270">
    <property type="term" value="F:zinc ion binding"/>
    <property type="evidence" value="ECO:0007669"/>
    <property type="project" value="UniProtKB-KW"/>
</dbReference>
<dbReference type="PROSITE" id="PS50280">
    <property type="entry name" value="SET"/>
    <property type="match status" value="1"/>
</dbReference>
<evidence type="ECO:0000256" key="3">
    <source>
        <dbReference type="ARBA" id="ARBA00022737"/>
    </source>
</evidence>
<feature type="non-terminal residue" evidence="10">
    <location>
        <position position="121"/>
    </location>
</feature>
<keyword evidence="4" id="KW-0863">Zinc-finger</keyword>
<evidence type="ECO:0000313" key="10">
    <source>
        <dbReference type="EMBL" id="EDL87026.1"/>
    </source>
</evidence>
<dbReference type="PANTHER" id="PTHR45888:SF2">
    <property type="entry name" value="HISTONE-LYSINE N-METHYLTRANSFERASE 2D"/>
    <property type="match status" value="1"/>
</dbReference>
<evidence type="ECO:0000256" key="6">
    <source>
        <dbReference type="ARBA" id="ARBA00023015"/>
    </source>
</evidence>
<dbReference type="GO" id="GO:0005634">
    <property type="term" value="C:nucleus"/>
    <property type="evidence" value="ECO:0007669"/>
    <property type="project" value="UniProtKB-SubCell"/>
</dbReference>
<proteinExistence type="predicted"/>
<dbReference type="PANTHER" id="PTHR45888">
    <property type="entry name" value="HL01030P-RELATED"/>
    <property type="match status" value="1"/>
</dbReference>
<dbReference type="InterPro" id="IPR046341">
    <property type="entry name" value="SET_dom_sf"/>
</dbReference>
<keyword evidence="5" id="KW-0862">Zinc</keyword>
<evidence type="ECO:0000259" key="9">
    <source>
        <dbReference type="PROSITE" id="PS50280"/>
    </source>
</evidence>
<evidence type="ECO:0000256" key="7">
    <source>
        <dbReference type="ARBA" id="ARBA00023163"/>
    </source>
</evidence>
<keyword evidence="7" id="KW-0804">Transcription</keyword>
<gene>
    <name evidence="10" type="ORF">rCG_50691</name>
</gene>
<keyword evidence="8" id="KW-0539">Nucleus</keyword>
<dbReference type="Pfam" id="PF00856">
    <property type="entry name" value="SET"/>
    <property type="match status" value="1"/>
</dbReference>
<sequence length="121" mass="14121">MSKAYQSTFTGETNTPYSKQFVHSKSSQYRRLRTEWKNNVYLARSRIQGLGLYAAKDLEKHTMVIEYIGTIIRNEVANRREKIYEEQNRGIYMFRINNEHVIDATLTGGPARYINHSCAPN</sequence>
<evidence type="ECO:0000256" key="2">
    <source>
        <dbReference type="ARBA" id="ARBA00022723"/>
    </source>
</evidence>
<comment type="subcellular location">
    <subcellularLocation>
        <location evidence="1">Nucleus</location>
    </subcellularLocation>
</comment>
<name>A6KCB6_RAT</name>